<evidence type="ECO:0000313" key="6">
    <source>
        <dbReference type="Proteomes" id="UP001139311"/>
    </source>
</evidence>
<dbReference type="PANTHER" id="PTHR30483:SF6">
    <property type="entry name" value="PERIPLASMIC BINDING PROTEIN OF ABC TRANSPORTER FOR NATURAL AMINO ACIDS"/>
    <property type="match status" value="1"/>
</dbReference>
<sequence length="412" mass="44312">MTSTIDRRSVLKAAAALPAAGGLPWRSARAQAANTIRIALLCDFSGTYRDVTGPTELACIRQAVAEFSSRGFNIEVVFGDNQNKPDVGSNLTRGWIDRDGVDCIVDGGASSVALAVNDVVREKNKVFLNTSSATSDLTGSKCSPNTVHWTYDTWMLARSTGGATVKAGGDSWYFITADYAFGHALERDTAGFVRAQGGKILGQVRTPFPGTTDFSSFLVQAAAARPKVIGLANAGSDTINCIKQAAEFGVGRRGIKLASLLMFLPDVHAIGLQTAQGLICTETFYWDLNDRTRAFTRRVRPNISVPLCMNHAGGYAAVLHYLKAVADMGVAQAKASGVEAVNRMKAMPCDDDCFGQGTIRPDGRKLHPAYLFEVKSPAESRGEWDYYKLLQTTPGEEAFRPLNEGGCSFVRS</sequence>
<dbReference type="RefSeq" id="WP_226608835.1">
    <property type="nucleotide sequence ID" value="NZ_JAJAQI010000019.1"/>
</dbReference>
<dbReference type="AlphaFoldDB" id="A0A9X1IGT1"/>
<dbReference type="Proteomes" id="UP001139311">
    <property type="component" value="Unassembled WGS sequence"/>
</dbReference>
<dbReference type="GO" id="GO:0006865">
    <property type="term" value="P:amino acid transport"/>
    <property type="evidence" value="ECO:0007669"/>
    <property type="project" value="UniProtKB-KW"/>
</dbReference>
<comment type="caution">
    <text evidence="5">The sequence shown here is derived from an EMBL/GenBank/DDBJ whole genome shotgun (WGS) entry which is preliminary data.</text>
</comment>
<dbReference type="PANTHER" id="PTHR30483">
    <property type="entry name" value="LEUCINE-SPECIFIC-BINDING PROTEIN"/>
    <property type="match status" value="1"/>
</dbReference>
<evidence type="ECO:0000259" key="4">
    <source>
        <dbReference type="Pfam" id="PF13458"/>
    </source>
</evidence>
<dbReference type="PROSITE" id="PS51318">
    <property type="entry name" value="TAT"/>
    <property type="match status" value="1"/>
</dbReference>
<dbReference type="InterPro" id="IPR028082">
    <property type="entry name" value="Peripla_BP_I"/>
</dbReference>
<comment type="similarity">
    <text evidence="1">Belongs to the leucine-binding protein family.</text>
</comment>
<dbReference type="SUPFAM" id="SSF53822">
    <property type="entry name" value="Periplasmic binding protein-like I"/>
    <property type="match status" value="1"/>
</dbReference>
<organism evidence="5 6">
    <name type="scientific">Roseicella aerolata</name>
    <dbReference type="NCBI Taxonomy" id="2883479"/>
    <lineage>
        <taxon>Bacteria</taxon>
        <taxon>Pseudomonadati</taxon>
        <taxon>Pseudomonadota</taxon>
        <taxon>Alphaproteobacteria</taxon>
        <taxon>Acetobacterales</taxon>
        <taxon>Roseomonadaceae</taxon>
        <taxon>Roseicella</taxon>
    </lineage>
</organism>
<gene>
    <name evidence="5" type="ORF">LHA35_13690</name>
</gene>
<dbReference type="Pfam" id="PF13458">
    <property type="entry name" value="Peripla_BP_6"/>
    <property type="match status" value="1"/>
</dbReference>
<evidence type="ECO:0000313" key="5">
    <source>
        <dbReference type="EMBL" id="MCB4822785.1"/>
    </source>
</evidence>
<keyword evidence="6" id="KW-1185">Reference proteome</keyword>
<reference evidence="5" key="1">
    <citation type="submission" date="2021-10" db="EMBL/GenBank/DDBJ databases">
        <title>Roseicella aerolatum sp. nov., isolated from aerosols of e-waste dismantling site.</title>
        <authorList>
            <person name="Qin T."/>
        </authorList>
    </citation>
    <scope>NUCLEOTIDE SEQUENCE</scope>
    <source>
        <strain evidence="5">GB24</strain>
    </source>
</reference>
<dbReference type="Gene3D" id="3.40.50.2300">
    <property type="match status" value="2"/>
</dbReference>
<dbReference type="InterPro" id="IPR028081">
    <property type="entry name" value="Leu-bd"/>
</dbReference>
<name>A0A9X1IGT1_9PROT</name>
<feature type="domain" description="Leucine-binding protein" evidence="4">
    <location>
        <begin position="35"/>
        <end position="375"/>
    </location>
</feature>
<evidence type="ECO:0000256" key="3">
    <source>
        <dbReference type="ARBA" id="ARBA00022970"/>
    </source>
</evidence>
<dbReference type="InterPro" id="IPR006311">
    <property type="entry name" value="TAT_signal"/>
</dbReference>
<accession>A0A9X1IGT1</accession>
<proteinExistence type="inferred from homology"/>
<keyword evidence="3" id="KW-0029">Amino-acid transport</keyword>
<keyword evidence="3" id="KW-0813">Transport</keyword>
<keyword evidence="2" id="KW-0732">Signal</keyword>
<evidence type="ECO:0000256" key="2">
    <source>
        <dbReference type="ARBA" id="ARBA00022729"/>
    </source>
</evidence>
<protein>
    <submittedName>
        <fullName evidence="5">ABC transporter substrate-binding protein</fullName>
    </submittedName>
</protein>
<dbReference type="InterPro" id="IPR051010">
    <property type="entry name" value="BCAA_transport"/>
</dbReference>
<dbReference type="EMBL" id="JAJAQI010000019">
    <property type="protein sequence ID" value="MCB4822785.1"/>
    <property type="molecule type" value="Genomic_DNA"/>
</dbReference>
<evidence type="ECO:0000256" key="1">
    <source>
        <dbReference type="ARBA" id="ARBA00010062"/>
    </source>
</evidence>
<dbReference type="CDD" id="cd06327">
    <property type="entry name" value="PBP1_SBP-like"/>
    <property type="match status" value="1"/>
</dbReference>